<sequence>MAALPVESSWRMVEGENDSFDTSIVPSTFGLGGDDGDEDPFVSSSGAPSQQSAAGSEFGKGSGRLGLGTRTVSSASRGGASSLQEDRASLGAGSFSGSIGGASAGGGSFGGSQDDDIHSFLRKAENDERVLLRSPFQPSLPSSVRQSPLSVMSSASRTVSKAAGSTSNVNNSRLDRQSYQTPEPEFRMPTIGMDGSLHADAAGLPLGQRVPGVSSAFHVSDTGSPALRRRADKADQADNRISSRRQRKGDPADPVPVTATATAAAWSQGLLLFFLPLLGLGLAVAYGAPYLAQDSYSAAIGAVCSLPGVSHLGLPFCLPPSTGNTSPFFVPLQGTNDAADASPEAESSNYWNIRNRFNYENQPAAKVEDPVAPLAPVVSLVHDVGDLMRAQTQLAAIVRQHILGGRGRTGYSGKAVPPAQDAWLVPRAQTKDLRTAAQMQQGSRSQQQKNTATMLVVELDAYLESAKRVSIALTRLQTGAAAVAADTLAYRSRQTLTQLRRMASAMGRTQDDHKPNSGDDDSWLTRMFSGSSSYATAGRRRSQLSDTYRQHTEAVLSKAQLRVDEAEAVLKALEGANGHLTGVQSYVAARRDELAGTVRVGANPQTEAAITSSTGGGPGGDPMLDASGGILSWFWAVLFGPSLDMTSSGTAKMSQAARAWSGYADTLQRLREDHDAAVVRAADALDELAAVRDALRDLQLQFSGGSEHGSSMTIGDEDDLDLWLHMDIVDAGIHDLEKKGQ</sequence>
<feature type="compositionally biased region" description="Polar residues" evidence="2">
    <location>
        <begin position="70"/>
        <end position="83"/>
    </location>
</feature>
<dbReference type="Proteomes" id="UP001642405">
    <property type="component" value="Unassembled WGS sequence"/>
</dbReference>
<feature type="coiled-coil region" evidence="1">
    <location>
        <begin position="667"/>
        <end position="701"/>
    </location>
</feature>
<evidence type="ECO:0000313" key="4">
    <source>
        <dbReference type="Proteomes" id="UP001642405"/>
    </source>
</evidence>
<dbReference type="EMBL" id="CAWUHB010000008">
    <property type="protein sequence ID" value="CAK7214170.1"/>
    <property type="molecule type" value="Genomic_DNA"/>
</dbReference>
<evidence type="ECO:0000256" key="2">
    <source>
        <dbReference type="SAM" id="MobiDB-lite"/>
    </source>
</evidence>
<feature type="compositionally biased region" description="Polar residues" evidence="2">
    <location>
        <begin position="137"/>
        <end position="181"/>
    </location>
</feature>
<evidence type="ECO:0000313" key="3">
    <source>
        <dbReference type="EMBL" id="CAK7214170.1"/>
    </source>
</evidence>
<reference evidence="3 4" key="1">
    <citation type="submission" date="2024-01" db="EMBL/GenBank/DDBJ databases">
        <authorList>
            <person name="Allen C."/>
            <person name="Tagirdzhanova G."/>
        </authorList>
    </citation>
    <scope>NUCLEOTIDE SEQUENCE [LARGE SCALE GENOMIC DNA]</scope>
</reference>
<feature type="compositionally biased region" description="Low complexity" evidence="2">
    <location>
        <begin position="43"/>
        <end position="56"/>
    </location>
</feature>
<proteinExistence type="predicted"/>
<organism evidence="3 4">
    <name type="scientific">Sporothrix curviconia</name>
    <dbReference type="NCBI Taxonomy" id="1260050"/>
    <lineage>
        <taxon>Eukaryota</taxon>
        <taxon>Fungi</taxon>
        <taxon>Dikarya</taxon>
        <taxon>Ascomycota</taxon>
        <taxon>Pezizomycotina</taxon>
        <taxon>Sordariomycetes</taxon>
        <taxon>Sordariomycetidae</taxon>
        <taxon>Ophiostomatales</taxon>
        <taxon>Ophiostomataceae</taxon>
        <taxon>Sporothrix</taxon>
    </lineage>
</organism>
<accession>A0ABP0B3S5</accession>
<comment type="caution">
    <text evidence="3">The sequence shown here is derived from an EMBL/GenBank/DDBJ whole genome shotgun (WGS) entry which is preliminary data.</text>
</comment>
<feature type="region of interest" description="Disordered" evidence="2">
    <location>
        <begin position="217"/>
        <end position="256"/>
    </location>
</feature>
<gene>
    <name evidence="3" type="ORF">SCUCBS95973_002047</name>
</gene>
<evidence type="ECO:0000256" key="1">
    <source>
        <dbReference type="SAM" id="Coils"/>
    </source>
</evidence>
<feature type="region of interest" description="Disordered" evidence="2">
    <location>
        <begin position="1"/>
        <end position="116"/>
    </location>
</feature>
<feature type="compositionally biased region" description="Gly residues" evidence="2">
    <location>
        <begin position="98"/>
        <end position="110"/>
    </location>
</feature>
<keyword evidence="4" id="KW-1185">Reference proteome</keyword>
<feature type="region of interest" description="Disordered" evidence="2">
    <location>
        <begin position="137"/>
        <end position="183"/>
    </location>
</feature>
<keyword evidence="1" id="KW-0175">Coiled coil</keyword>
<name>A0ABP0B3S5_9PEZI</name>
<protein>
    <submittedName>
        <fullName evidence="3">Uncharacterized protein</fullName>
    </submittedName>
</protein>